<accession>A0A1F8EYH8</accession>
<organism evidence="4 5">
    <name type="scientific">Candidatus Yanofskybacteria bacterium RIFCSPHIGHO2_01_FULL_44_22</name>
    <dbReference type="NCBI Taxonomy" id="1802669"/>
    <lineage>
        <taxon>Bacteria</taxon>
        <taxon>Candidatus Yanofskyibacteriota</taxon>
    </lineage>
</organism>
<dbReference type="PANTHER" id="PTHR21600">
    <property type="entry name" value="MITOCHONDRIAL RNA PSEUDOURIDINE SYNTHASE"/>
    <property type="match status" value="1"/>
</dbReference>
<dbReference type="GO" id="GO:0009982">
    <property type="term" value="F:pseudouridine synthase activity"/>
    <property type="evidence" value="ECO:0007669"/>
    <property type="project" value="InterPro"/>
</dbReference>
<dbReference type="GO" id="GO:0140098">
    <property type="term" value="F:catalytic activity, acting on RNA"/>
    <property type="evidence" value="ECO:0007669"/>
    <property type="project" value="UniProtKB-ARBA"/>
</dbReference>
<dbReference type="AlphaFoldDB" id="A0A1F8EYH8"/>
<dbReference type="CDD" id="cd02869">
    <property type="entry name" value="PseudoU_synth_RluA_like"/>
    <property type="match status" value="1"/>
</dbReference>
<evidence type="ECO:0000256" key="2">
    <source>
        <dbReference type="ARBA" id="ARBA00023235"/>
    </source>
</evidence>
<dbReference type="InterPro" id="IPR020103">
    <property type="entry name" value="PsdUridine_synth_cat_dom_sf"/>
</dbReference>
<evidence type="ECO:0000259" key="3">
    <source>
        <dbReference type="Pfam" id="PF00849"/>
    </source>
</evidence>
<dbReference type="Proteomes" id="UP000177419">
    <property type="component" value="Unassembled WGS sequence"/>
</dbReference>
<evidence type="ECO:0000313" key="5">
    <source>
        <dbReference type="Proteomes" id="UP000177419"/>
    </source>
</evidence>
<dbReference type="GO" id="GO:0003723">
    <property type="term" value="F:RNA binding"/>
    <property type="evidence" value="ECO:0007669"/>
    <property type="project" value="InterPro"/>
</dbReference>
<dbReference type="GO" id="GO:0001522">
    <property type="term" value="P:pseudouridine synthesis"/>
    <property type="evidence" value="ECO:0007669"/>
    <property type="project" value="InterPro"/>
</dbReference>
<dbReference type="InterPro" id="IPR006224">
    <property type="entry name" value="PsdUridine_synth_RluA-like_CS"/>
</dbReference>
<dbReference type="InterPro" id="IPR006145">
    <property type="entry name" value="PsdUridine_synth_RsuA/RluA"/>
</dbReference>
<dbReference type="InterPro" id="IPR050188">
    <property type="entry name" value="RluA_PseudoU_synthase"/>
</dbReference>
<reference evidence="4 5" key="1">
    <citation type="journal article" date="2016" name="Nat. Commun.">
        <title>Thousands of microbial genomes shed light on interconnected biogeochemical processes in an aquifer system.</title>
        <authorList>
            <person name="Anantharaman K."/>
            <person name="Brown C.T."/>
            <person name="Hug L.A."/>
            <person name="Sharon I."/>
            <person name="Castelle C.J."/>
            <person name="Probst A.J."/>
            <person name="Thomas B.C."/>
            <person name="Singh A."/>
            <person name="Wilkins M.J."/>
            <person name="Karaoz U."/>
            <person name="Brodie E.L."/>
            <person name="Williams K.H."/>
            <person name="Hubbard S.S."/>
            <person name="Banfield J.F."/>
        </authorList>
    </citation>
    <scope>NUCLEOTIDE SEQUENCE [LARGE SCALE GENOMIC DNA]</scope>
</reference>
<protein>
    <recommendedName>
        <fullName evidence="3">Pseudouridine synthase RsuA/RluA-like domain-containing protein</fullName>
    </recommendedName>
</protein>
<evidence type="ECO:0000256" key="1">
    <source>
        <dbReference type="ARBA" id="ARBA00010876"/>
    </source>
</evidence>
<gene>
    <name evidence="4" type="ORF">A2746_02410</name>
</gene>
<dbReference type="PROSITE" id="PS01129">
    <property type="entry name" value="PSI_RLU"/>
    <property type="match status" value="1"/>
</dbReference>
<dbReference type="STRING" id="1802669.A2746_02410"/>
<dbReference type="PANTHER" id="PTHR21600:SF83">
    <property type="entry name" value="PSEUDOURIDYLATE SYNTHASE RPUSD4, MITOCHONDRIAL"/>
    <property type="match status" value="1"/>
</dbReference>
<dbReference type="SUPFAM" id="SSF55120">
    <property type="entry name" value="Pseudouridine synthase"/>
    <property type="match status" value="1"/>
</dbReference>
<sequence>MTKTTLKILYEDNHLVAVFKPAGVLVQPAEQKSPSLMDEVKKYLKEKYNKPGNVFLGLVHRLDRPVSGIVLFAKTSKGAARISEQIREREMRKIYHAVIEGTIEPPNGALKNFLKKDEKRKMATISKSGEVDSTGSPQGDSAELDYETVETNGKFSLLKIELKTGRFHQIRAQLSAAGHPIVGDVKYKAKERLPDRAIALCATELTFETATTGETKTIGINYPDGWRKLLSG</sequence>
<comment type="caution">
    <text evidence="4">The sequence shown here is derived from an EMBL/GenBank/DDBJ whole genome shotgun (WGS) entry which is preliminary data.</text>
</comment>
<comment type="similarity">
    <text evidence="1">Belongs to the pseudouridine synthase RluA family.</text>
</comment>
<dbReference type="GO" id="GO:0006396">
    <property type="term" value="P:RNA processing"/>
    <property type="evidence" value="ECO:0007669"/>
    <property type="project" value="UniProtKB-ARBA"/>
</dbReference>
<name>A0A1F8EYH8_9BACT</name>
<feature type="domain" description="Pseudouridine synthase RsuA/RluA-like" evidence="3">
    <location>
        <begin position="14"/>
        <end position="176"/>
    </location>
</feature>
<proteinExistence type="inferred from homology"/>
<dbReference type="EMBL" id="MGJJ01000002">
    <property type="protein sequence ID" value="OGN05934.1"/>
    <property type="molecule type" value="Genomic_DNA"/>
</dbReference>
<evidence type="ECO:0000313" key="4">
    <source>
        <dbReference type="EMBL" id="OGN05934.1"/>
    </source>
</evidence>
<dbReference type="Gene3D" id="3.30.2350.10">
    <property type="entry name" value="Pseudouridine synthase"/>
    <property type="match status" value="1"/>
</dbReference>
<dbReference type="Pfam" id="PF00849">
    <property type="entry name" value="PseudoU_synth_2"/>
    <property type="match status" value="1"/>
</dbReference>
<keyword evidence="2" id="KW-0413">Isomerase</keyword>